<dbReference type="InterPro" id="IPR052344">
    <property type="entry name" value="Transposase-related"/>
</dbReference>
<organism evidence="2 3">
    <name type="scientific">Ligilactobacillus salivarius</name>
    <dbReference type="NCBI Taxonomy" id="1624"/>
    <lineage>
        <taxon>Bacteria</taxon>
        <taxon>Bacillati</taxon>
        <taxon>Bacillota</taxon>
        <taxon>Bacilli</taxon>
        <taxon>Lactobacillales</taxon>
        <taxon>Lactobacillaceae</taxon>
        <taxon>Ligilactobacillus</taxon>
    </lineage>
</organism>
<gene>
    <name evidence="2" type="ORF">DB362_07310</name>
</gene>
<comment type="caution">
    <text evidence="2">The sequence shown here is derived from an EMBL/GenBank/DDBJ whole genome shotgun (WGS) entry which is preliminary data.</text>
</comment>
<dbReference type="Proteomes" id="UP000245607">
    <property type="component" value="Unassembled WGS sequence"/>
</dbReference>
<name>A0A2U2M416_9LACO</name>
<sequence>MTYGSCLVHIRRHFVEIVKSLKQGRGSYAVRAVELLNRIFKEEKKLEYQNAEEKALKRKLHLKKYVDEFYDFLDTIPNPSSKLKKAVEYAKKFQPRLENIYKIGELPLSNNPIEQVIRLSTLVRKNSLFARSVDGAKASAIFYSLVQTAKLNGLDIFKYFNYIFSLLEKRENVKVGAYLPWNSKVKEICTK</sequence>
<dbReference type="Pfam" id="PF03050">
    <property type="entry name" value="DDE_Tnp_IS66"/>
    <property type="match status" value="1"/>
</dbReference>
<dbReference type="EMBL" id="QFAS01000008">
    <property type="protein sequence ID" value="PWG51617.1"/>
    <property type="molecule type" value="Genomic_DNA"/>
</dbReference>
<evidence type="ECO:0000259" key="1">
    <source>
        <dbReference type="Pfam" id="PF03050"/>
    </source>
</evidence>
<reference evidence="2 3" key="1">
    <citation type="submission" date="2018-05" db="EMBL/GenBank/DDBJ databases">
        <title>Lactobacillus salivarius genome sequencing and assembly.</title>
        <authorList>
            <person name="Audisio C."/>
            <person name="Albarracin L."/>
            <person name="Torres M.J."/>
            <person name="Hebert E.M."/>
            <person name="Saavedra L."/>
        </authorList>
    </citation>
    <scope>NUCLEOTIDE SEQUENCE [LARGE SCALE GENOMIC DNA]</scope>
    <source>
        <strain evidence="2 3">A3iob</strain>
    </source>
</reference>
<dbReference type="PANTHER" id="PTHR33678">
    <property type="entry name" value="BLL1576 PROTEIN"/>
    <property type="match status" value="1"/>
</dbReference>
<protein>
    <recommendedName>
        <fullName evidence="1">Transposase IS66 central domain-containing protein</fullName>
    </recommendedName>
</protein>
<evidence type="ECO:0000313" key="2">
    <source>
        <dbReference type="EMBL" id="PWG51617.1"/>
    </source>
</evidence>
<dbReference type="InterPro" id="IPR004291">
    <property type="entry name" value="Transposase_IS66_central"/>
</dbReference>
<feature type="domain" description="Transposase IS66 central" evidence="1">
    <location>
        <begin position="4"/>
        <end position="137"/>
    </location>
</feature>
<dbReference type="AlphaFoldDB" id="A0A2U2M416"/>
<proteinExistence type="predicted"/>
<evidence type="ECO:0000313" key="3">
    <source>
        <dbReference type="Proteomes" id="UP000245607"/>
    </source>
</evidence>
<accession>A0A2U2M416</accession>
<dbReference type="PANTHER" id="PTHR33678:SF1">
    <property type="entry name" value="BLL1576 PROTEIN"/>
    <property type="match status" value="1"/>
</dbReference>